<dbReference type="InterPro" id="IPR044861">
    <property type="entry name" value="IPNS-like_FE2OG_OXY"/>
</dbReference>
<dbReference type="AlphaFoldDB" id="A0A9W7A7X7"/>
<gene>
    <name evidence="5" type="ORF">TrRE_jg9658</name>
</gene>
<dbReference type="GO" id="GO:0046872">
    <property type="term" value="F:metal ion binding"/>
    <property type="evidence" value="ECO:0007669"/>
    <property type="project" value="UniProtKB-KW"/>
</dbReference>
<feature type="non-terminal residue" evidence="5">
    <location>
        <position position="307"/>
    </location>
</feature>
<evidence type="ECO:0000256" key="2">
    <source>
        <dbReference type="ARBA" id="ARBA00023004"/>
    </source>
</evidence>
<dbReference type="GO" id="GO:0016491">
    <property type="term" value="F:oxidoreductase activity"/>
    <property type="evidence" value="ECO:0007669"/>
    <property type="project" value="UniProtKB-KW"/>
</dbReference>
<dbReference type="EMBL" id="BRXZ01002477">
    <property type="protein sequence ID" value="GMH62950.1"/>
    <property type="molecule type" value="Genomic_DNA"/>
</dbReference>
<dbReference type="PROSITE" id="PS51471">
    <property type="entry name" value="FE2OG_OXY"/>
    <property type="match status" value="1"/>
</dbReference>
<comment type="caution">
    <text evidence="5">The sequence shown here is derived from an EMBL/GenBank/DDBJ whole genome shotgun (WGS) entry which is preliminary data.</text>
</comment>
<dbReference type="OrthoDB" id="627829at2759"/>
<dbReference type="InterPro" id="IPR050295">
    <property type="entry name" value="Plant_2OG-oxidoreductases"/>
</dbReference>
<evidence type="ECO:0000256" key="3">
    <source>
        <dbReference type="RuleBase" id="RU003682"/>
    </source>
</evidence>
<feature type="domain" description="Fe2OG dioxygenase" evidence="4">
    <location>
        <begin position="202"/>
        <end position="307"/>
    </location>
</feature>
<evidence type="ECO:0000256" key="1">
    <source>
        <dbReference type="ARBA" id="ARBA00022723"/>
    </source>
</evidence>
<keyword evidence="6" id="KW-1185">Reference proteome</keyword>
<keyword evidence="1 3" id="KW-0479">Metal-binding</keyword>
<name>A0A9W7A7X7_9STRA</name>
<dbReference type="Gene3D" id="2.60.120.330">
    <property type="entry name" value="B-lactam Antibiotic, Isopenicillin N Synthase, Chain"/>
    <property type="match status" value="1"/>
</dbReference>
<dbReference type="SUPFAM" id="SSF51197">
    <property type="entry name" value="Clavaminate synthase-like"/>
    <property type="match status" value="1"/>
</dbReference>
<organism evidence="5 6">
    <name type="scientific">Triparma retinervis</name>
    <dbReference type="NCBI Taxonomy" id="2557542"/>
    <lineage>
        <taxon>Eukaryota</taxon>
        <taxon>Sar</taxon>
        <taxon>Stramenopiles</taxon>
        <taxon>Ochrophyta</taxon>
        <taxon>Bolidophyceae</taxon>
        <taxon>Parmales</taxon>
        <taxon>Triparmaceae</taxon>
        <taxon>Triparma</taxon>
    </lineage>
</organism>
<proteinExistence type="inferred from homology"/>
<dbReference type="PANTHER" id="PTHR47991">
    <property type="entry name" value="OXOGLUTARATE/IRON-DEPENDENT DIOXYGENASE"/>
    <property type="match status" value="1"/>
</dbReference>
<dbReference type="InterPro" id="IPR005123">
    <property type="entry name" value="Oxoglu/Fe-dep_dioxygenase_dom"/>
</dbReference>
<dbReference type="Pfam" id="PF03171">
    <property type="entry name" value="2OG-FeII_Oxy"/>
    <property type="match status" value="1"/>
</dbReference>
<dbReference type="InterPro" id="IPR027443">
    <property type="entry name" value="IPNS-like_sf"/>
</dbReference>
<protein>
    <recommendedName>
        <fullName evidence="4">Fe2OG dioxygenase domain-containing protein</fullName>
    </recommendedName>
</protein>
<evidence type="ECO:0000313" key="6">
    <source>
        <dbReference type="Proteomes" id="UP001165082"/>
    </source>
</evidence>
<evidence type="ECO:0000313" key="5">
    <source>
        <dbReference type="EMBL" id="GMH62950.1"/>
    </source>
</evidence>
<dbReference type="Proteomes" id="UP001165082">
    <property type="component" value="Unassembled WGS sequence"/>
</dbReference>
<evidence type="ECO:0000259" key="4">
    <source>
        <dbReference type="PROSITE" id="PS51471"/>
    </source>
</evidence>
<comment type="similarity">
    <text evidence="3">Belongs to the iron/ascorbate-dependent oxidoreductase family.</text>
</comment>
<keyword evidence="2 3" id="KW-0408">Iron</keyword>
<keyword evidence="3" id="KW-0560">Oxidoreductase</keyword>
<sequence>MLVINFEIGMVCSLADPEATIQTSRDLHATFDPRTGEMSTIEGIQVVDFEGLVTGAGAAEAVEAVLSASKSSGIFYLTNCGLLCSLSGQTGGLDFYNSSLFRDDVRSDLGVRADASNSRGYIVEGGEAGVNWFVERKEGFEYGDDGGTGNKANKWPEGAERRKMNIVFEEMQRIKNALMELVFSNYLGEEVMGREGWEGGRKLDLIRVFRYIACASDEGGKSLGSSPHTDWGLLTLILQEAGSVPALQYRDSRGVWRDVPPVRGSVVVNAGDTLELLSNVDHAGNAETLKSPVHRVQHCKEGGGGGM</sequence>
<reference evidence="5" key="1">
    <citation type="submission" date="2022-07" db="EMBL/GenBank/DDBJ databases">
        <title>Genome analysis of Parmales, a sister group of diatoms, reveals the evolutionary specialization of diatoms from phago-mixotrophs to photoautotrophs.</title>
        <authorList>
            <person name="Ban H."/>
            <person name="Sato S."/>
            <person name="Yoshikawa S."/>
            <person name="Kazumasa Y."/>
            <person name="Nakamura Y."/>
            <person name="Ichinomiya M."/>
            <person name="Saitoh K."/>
            <person name="Sato N."/>
            <person name="Blanc-Mathieu R."/>
            <person name="Endo H."/>
            <person name="Kuwata A."/>
            <person name="Ogata H."/>
        </authorList>
    </citation>
    <scope>NUCLEOTIDE SEQUENCE</scope>
</reference>
<accession>A0A9W7A7X7</accession>